<evidence type="ECO:0000313" key="3">
    <source>
        <dbReference type="EMBL" id="GAA1861291.1"/>
    </source>
</evidence>
<name>A0ABN2NB38_9MICO</name>
<keyword evidence="4" id="KW-1185">Reference proteome</keyword>
<organism evidence="3 4">
    <name type="scientific">Myceligenerans crystallogenes</name>
    <dbReference type="NCBI Taxonomy" id="316335"/>
    <lineage>
        <taxon>Bacteria</taxon>
        <taxon>Bacillati</taxon>
        <taxon>Actinomycetota</taxon>
        <taxon>Actinomycetes</taxon>
        <taxon>Micrococcales</taxon>
        <taxon>Promicromonosporaceae</taxon>
        <taxon>Myceligenerans</taxon>
    </lineage>
</organism>
<accession>A0ABN2NB38</accession>
<feature type="transmembrane region" description="Helical" evidence="2">
    <location>
        <begin position="31"/>
        <end position="49"/>
    </location>
</feature>
<comment type="caution">
    <text evidence="3">The sequence shown here is derived from an EMBL/GenBank/DDBJ whole genome shotgun (WGS) entry which is preliminary data.</text>
</comment>
<keyword evidence="2" id="KW-0472">Membrane</keyword>
<evidence type="ECO:0000256" key="2">
    <source>
        <dbReference type="SAM" id="Phobius"/>
    </source>
</evidence>
<feature type="compositionally biased region" description="Basic and acidic residues" evidence="1">
    <location>
        <begin position="1"/>
        <end position="11"/>
    </location>
</feature>
<dbReference type="InterPro" id="IPR025443">
    <property type="entry name" value="DUF4307"/>
</dbReference>
<evidence type="ECO:0000256" key="1">
    <source>
        <dbReference type="SAM" id="MobiDB-lite"/>
    </source>
</evidence>
<dbReference type="Proteomes" id="UP001501094">
    <property type="component" value="Unassembled WGS sequence"/>
</dbReference>
<dbReference type="RefSeq" id="WP_344101907.1">
    <property type="nucleotide sequence ID" value="NZ_BAAANL010000003.1"/>
</dbReference>
<gene>
    <name evidence="3" type="ORF">GCM10009751_18700</name>
</gene>
<keyword evidence="2" id="KW-0812">Transmembrane</keyword>
<keyword evidence="2" id="KW-1133">Transmembrane helix</keyword>
<dbReference type="EMBL" id="BAAANL010000003">
    <property type="protein sequence ID" value="GAA1861291.1"/>
    <property type="molecule type" value="Genomic_DNA"/>
</dbReference>
<reference evidence="3 4" key="1">
    <citation type="journal article" date="2019" name="Int. J. Syst. Evol. Microbiol.">
        <title>The Global Catalogue of Microorganisms (GCM) 10K type strain sequencing project: providing services to taxonomists for standard genome sequencing and annotation.</title>
        <authorList>
            <consortium name="The Broad Institute Genomics Platform"/>
            <consortium name="The Broad Institute Genome Sequencing Center for Infectious Disease"/>
            <person name="Wu L."/>
            <person name="Ma J."/>
        </authorList>
    </citation>
    <scope>NUCLEOTIDE SEQUENCE [LARGE SCALE GENOMIC DNA]</scope>
    <source>
        <strain evidence="3 4">JCM 14326</strain>
    </source>
</reference>
<proteinExistence type="predicted"/>
<protein>
    <recommendedName>
        <fullName evidence="5">DUF4307 domain-containing protein</fullName>
    </recommendedName>
</protein>
<dbReference type="Pfam" id="PF14155">
    <property type="entry name" value="DUF4307"/>
    <property type="match status" value="1"/>
</dbReference>
<sequence length="141" mass="14670">MSTDPLAERYGRSARGADPSGRRPLTTGARVAIGAALAAGVLVAAWFAWSDAQRNPVEYQEIGFSIESAEQVTVTFDVMMPPGGAAVCTVKALAPNYAEVGSLDVRVAPSDTGSQRLTAEVRTTSEATTGVVDNCRPADTP</sequence>
<evidence type="ECO:0008006" key="5">
    <source>
        <dbReference type="Google" id="ProtNLM"/>
    </source>
</evidence>
<evidence type="ECO:0000313" key="4">
    <source>
        <dbReference type="Proteomes" id="UP001501094"/>
    </source>
</evidence>
<feature type="region of interest" description="Disordered" evidence="1">
    <location>
        <begin position="1"/>
        <end position="25"/>
    </location>
</feature>